<dbReference type="GO" id="GO:0008410">
    <property type="term" value="F:CoA-transferase activity"/>
    <property type="evidence" value="ECO:0007669"/>
    <property type="project" value="InterPro"/>
</dbReference>
<dbReference type="InterPro" id="IPR004165">
    <property type="entry name" value="CoA_trans_fam_I"/>
</dbReference>
<sequence length="352" mass="39589">MTHANERLFDHKAAREWKLKKTRAEKDKRMSLKDAVAEFVEDGDSLIETGFAYVRGPMAAYFEIGRQKKKDLVGIFTPGGISTVWHEFGGLEGAHVAYVGVEMRGLISPFRRGVEAGTLKVYSDWSHGALSLSLRAAEQGVNYVASKSMLGTDLMKSNPYIKEDRDPWTGEPVCLIPAMYPDLAIIHVHHADKYGNGRIWGAVVNDTAIAVAARKVVVTCERIVDSADIRSNPYQVIVPHYCVDAVCEVPYGAWPGDMPGLYYFDRRLQEKIVRTLWKTAEGTKEYYEKYIMGTRNQYEMLAMAAEDEGVNAIDYVKQLEQLACDAFCYGMGSWGVGGEREWKYEEVAKRLI</sequence>
<comment type="caution">
    <text evidence="2">The sequence shown here is derived from an EMBL/GenBank/DDBJ whole genome shotgun (WGS) entry which is preliminary data.</text>
</comment>
<evidence type="ECO:0008006" key="4">
    <source>
        <dbReference type="Google" id="ProtNLM"/>
    </source>
</evidence>
<dbReference type="Gene3D" id="3.40.1080.10">
    <property type="entry name" value="Glutaconate Coenzyme A-transferase"/>
    <property type="match status" value="1"/>
</dbReference>
<name>A0A1F2WIY9_9ACTN</name>
<comment type="similarity">
    <text evidence="1">Belongs to the 3-oxoacid CoA-transferase subunit B family.</text>
</comment>
<dbReference type="STRING" id="1797197.A2Y75_06550"/>
<dbReference type="Proteomes" id="UP000177876">
    <property type="component" value="Unassembled WGS sequence"/>
</dbReference>
<protein>
    <recommendedName>
        <fullName evidence="4">CoA transferase subunit A</fullName>
    </recommendedName>
</protein>
<dbReference type="SMART" id="SM00882">
    <property type="entry name" value="CoA_trans"/>
    <property type="match status" value="1"/>
</dbReference>
<evidence type="ECO:0000313" key="3">
    <source>
        <dbReference type="Proteomes" id="UP000177876"/>
    </source>
</evidence>
<dbReference type="PANTHER" id="PTHR43293:SF3">
    <property type="entry name" value="CHOLESTEROL RING-CLEAVING HYDROLASE IPDB SUBUNIT"/>
    <property type="match status" value="1"/>
</dbReference>
<dbReference type="Gene3D" id="3.30.30.40">
    <property type="match status" value="1"/>
</dbReference>
<gene>
    <name evidence="2" type="ORF">A2Y75_06550</name>
</gene>
<dbReference type="InterPro" id="IPR037171">
    <property type="entry name" value="NagB/RpiA_transferase-like"/>
</dbReference>
<reference evidence="2 3" key="1">
    <citation type="journal article" date="2016" name="Nat. Commun.">
        <title>Thousands of microbial genomes shed light on interconnected biogeochemical processes in an aquifer system.</title>
        <authorList>
            <person name="Anantharaman K."/>
            <person name="Brown C.T."/>
            <person name="Hug L.A."/>
            <person name="Sharon I."/>
            <person name="Castelle C.J."/>
            <person name="Probst A.J."/>
            <person name="Thomas B.C."/>
            <person name="Singh A."/>
            <person name="Wilkins M.J."/>
            <person name="Karaoz U."/>
            <person name="Brodie E.L."/>
            <person name="Williams K.H."/>
            <person name="Hubbard S.S."/>
            <person name="Banfield J.F."/>
        </authorList>
    </citation>
    <scope>NUCLEOTIDE SEQUENCE [LARGE SCALE GENOMIC DNA]</scope>
</reference>
<dbReference type="Pfam" id="PF01144">
    <property type="entry name" value="CoA_trans"/>
    <property type="match status" value="1"/>
</dbReference>
<evidence type="ECO:0000313" key="2">
    <source>
        <dbReference type="EMBL" id="OFW56819.1"/>
    </source>
</evidence>
<proteinExistence type="inferred from homology"/>
<evidence type="ECO:0000256" key="1">
    <source>
        <dbReference type="ARBA" id="ARBA00007047"/>
    </source>
</evidence>
<dbReference type="EMBL" id="MELK01000040">
    <property type="protein sequence ID" value="OFW56819.1"/>
    <property type="molecule type" value="Genomic_DNA"/>
</dbReference>
<dbReference type="AlphaFoldDB" id="A0A1F2WIY9"/>
<organism evidence="2 3">
    <name type="scientific">Candidatus Solincola sediminis</name>
    <dbReference type="NCBI Taxonomy" id="1797199"/>
    <lineage>
        <taxon>Bacteria</taxon>
        <taxon>Bacillati</taxon>
        <taxon>Actinomycetota</taxon>
        <taxon>Candidatus Geothermincolia</taxon>
        <taxon>Candidatus Geothermincolales</taxon>
        <taxon>Candidatus Geothermincolaceae</taxon>
        <taxon>Candidatus Solincola</taxon>
    </lineage>
</organism>
<dbReference type="PANTHER" id="PTHR43293">
    <property type="entry name" value="ACETATE COA-TRANSFERASE YDIF"/>
    <property type="match status" value="1"/>
</dbReference>
<accession>A0A1F2WIY9</accession>
<dbReference type="SUPFAM" id="SSF100950">
    <property type="entry name" value="NagB/RpiA/CoA transferase-like"/>
    <property type="match status" value="1"/>
</dbReference>